<organism evidence="2 3">
    <name type="scientific">Sinosporangium album</name>
    <dbReference type="NCBI Taxonomy" id="504805"/>
    <lineage>
        <taxon>Bacteria</taxon>
        <taxon>Bacillati</taxon>
        <taxon>Actinomycetota</taxon>
        <taxon>Actinomycetes</taxon>
        <taxon>Streptosporangiales</taxon>
        <taxon>Streptosporangiaceae</taxon>
        <taxon>Sinosporangium</taxon>
    </lineage>
</organism>
<dbReference type="PANTHER" id="PTHR15020">
    <property type="entry name" value="FLAVIN REDUCTASE-RELATED"/>
    <property type="match status" value="1"/>
</dbReference>
<dbReference type="Pfam" id="PF13460">
    <property type="entry name" value="NAD_binding_10"/>
    <property type="match status" value="1"/>
</dbReference>
<dbReference type="RefSeq" id="WP_093174239.1">
    <property type="nucleotide sequence ID" value="NZ_FNCN01000035.1"/>
</dbReference>
<dbReference type="AlphaFoldDB" id="A0A1G8I392"/>
<dbReference type="SUPFAM" id="SSF51735">
    <property type="entry name" value="NAD(P)-binding Rossmann-fold domains"/>
    <property type="match status" value="1"/>
</dbReference>
<evidence type="ECO:0000259" key="1">
    <source>
        <dbReference type="Pfam" id="PF13460"/>
    </source>
</evidence>
<accession>A0A1G8I392</accession>
<dbReference type="Gene3D" id="3.40.50.720">
    <property type="entry name" value="NAD(P)-binding Rossmann-like Domain"/>
    <property type="match status" value="1"/>
</dbReference>
<dbReference type="Proteomes" id="UP000198923">
    <property type="component" value="Unassembled WGS sequence"/>
</dbReference>
<dbReference type="EMBL" id="FNCN01000035">
    <property type="protein sequence ID" value="SDI13398.1"/>
    <property type="molecule type" value="Genomic_DNA"/>
</dbReference>
<reference evidence="2 3" key="1">
    <citation type="submission" date="2016-10" db="EMBL/GenBank/DDBJ databases">
        <authorList>
            <person name="de Groot N.N."/>
        </authorList>
    </citation>
    <scope>NUCLEOTIDE SEQUENCE [LARGE SCALE GENOMIC DNA]</scope>
    <source>
        <strain evidence="2 3">CPCC 201354</strain>
    </source>
</reference>
<dbReference type="STRING" id="504805.SAMN05421505_13514"/>
<protein>
    <submittedName>
        <fullName evidence="2">Dihydroflavonol-4-reductase</fullName>
    </submittedName>
</protein>
<dbReference type="OrthoDB" id="9787292at2"/>
<name>A0A1G8I392_9ACTN</name>
<dbReference type="InterPro" id="IPR036291">
    <property type="entry name" value="NAD(P)-bd_dom_sf"/>
</dbReference>
<gene>
    <name evidence="2" type="ORF">SAMN05421505_13514</name>
</gene>
<keyword evidence="3" id="KW-1185">Reference proteome</keyword>
<feature type="domain" description="NAD(P)-binding" evidence="1">
    <location>
        <begin position="10"/>
        <end position="65"/>
    </location>
</feature>
<dbReference type="InterPro" id="IPR016040">
    <property type="entry name" value="NAD(P)-bd_dom"/>
</dbReference>
<evidence type="ECO:0000313" key="2">
    <source>
        <dbReference type="EMBL" id="SDI13398.1"/>
    </source>
</evidence>
<sequence>METSTILVVGATGGIGSQLVPALRARGVRVRAMTRTPERAAALPDGVEPVLADLHDPHTIANALQPPRTALHQR</sequence>
<dbReference type="PANTHER" id="PTHR15020:SF50">
    <property type="entry name" value="UPF0659 PROTEIN YMR090W"/>
    <property type="match status" value="1"/>
</dbReference>
<evidence type="ECO:0000313" key="3">
    <source>
        <dbReference type="Proteomes" id="UP000198923"/>
    </source>
</evidence>
<proteinExistence type="predicted"/>